<dbReference type="AlphaFoldDB" id="X0ZU10"/>
<proteinExistence type="predicted"/>
<reference evidence="1" key="1">
    <citation type="journal article" date="2014" name="Front. Microbiol.">
        <title>High frequency of phylogenetically diverse reductive dehalogenase-homologous genes in deep subseafloor sedimentary metagenomes.</title>
        <authorList>
            <person name="Kawai M."/>
            <person name="Futagami T."/>
            <person name="Toyoda A."/>
            <person name="Takaki Y."/>
            <person name="Nishi S."/>
            <person name="Hori S."/>
            <person name="Arai W."/>
            <person name="Tsubouchi T."/>
            <person name="Morono Y."/>
            <person name="Uchiyama I."/>
            <person name="Ito T."/>
            <person name="Fujiyama A."/>
            <person name="Inagaki F."/>
            <person name="Takami H."/>
        </authorList>
    </citation>
    <scope>NUCLEOTIDE SEQUENCE</scope>
    <source>
        <strain evidence="1">Expedition CK06-06</strain>
    </source>
</reference>
<comment type="caution">
    <text evidence="1">The sequence shown here is derived from an EMBL/GenBank/DDBJ whole genome shotgun (WGS) entry which is preliminary data.</text>
</comment>
<sequence length="134" mass="15377">MGYSSPLGYTGYAPTDDKLQEDTNTYTENGPTWVSKITGYAIADVQPKSKLRFKVEIQNTTFGKLVYFAVFINNTIVWAEDWIQNIWKLYESDVFVTWRRGDFIEVKLKCDILGGQAQMKNFEICGKVSPVRLD</sequence>
<protein>
    <submittedName>
        <fullName evidence="1">Uncharacterized protein</fullName>
    </submittedName>
</protein>
<evidence type="ECO:0000313" key="1">
    <source>
        <dbReference type="EMBL" id="GAG63933.1"/>
    </source>
</evidence>
<organism evidence="1">
    <name type="scientific">marine sediment metagenome</name>
    <dbReference type="NCBI Taxonomy" id="412755"/>
    <lineage>
        <taxon>unclassified sequences</taxon>
        <taxon>metagenomes</taxon>
        <taxon>ecological metagenomes</taxon>
    </lineage>
</organism>
<gene>
    <name evidence="1" type="ORF">S01H4_14734</name>
</gene>
<name>X0ZU10_9ZZZZ</name>
<accession>X0ZU10</accession>
<dbReference type="EMBL" id="BART01006457">
    <property type="protein sequence ID" value="GAG63933.1"/>
    <property type="molecule type" value="Genomic_DNA"/>
</dbReference>